<comment type="caution">
    <text evidence="1">The sequence shown here is derived from an EMBL/GenBank/DDBJ whole genome shotgun (WGS) entry which is preliminary data.</text>
</comment>
<name>A0ABV6GVH6_9BACL</name>
<proteinExistence type="predicted"/>
<sequence length="132" mass="14624">TALRLVAPTSVANKSSQPSSGIISECHPQIFYSHAHVNTGILYSLLGDFEKAKAVLDERWLMFYVAIYMYGIWDSYRGSVDMNKLYLLGSIYGYVLAWGANHLGHYRSGGRHRARAFAEVVAQSKNGAPPTP</sequence>
<gene>
    <name evidence="1" type="ORF">ACFFHQ_13875</name>
</gene>
<evidence type="ECO:0000313" key="1">
    <source>
        <dbReference type="EMBL" id="MFC0298490.1"/>
    </source>
</evidence>
<dbReference type="Proteomes" id="UP001589785">
    <property type="component" value="Unassembled WGS sequence"/>
</dbReference>
<feature type="non-terminal residue" evidence="1">
    <location>
        <position position="1"/>
    </location>
</feature>
<protein>
    <submittedName>
        <fullName evidence="1">Uncharacterized protein</fullName>
    </submittedName>
</protein>
<evidence type="ECO:0000313" key="2">
    <source>
        <dbReference type="Proteomes" id="UP001589785"/>
    </source>
</evidence>
<reference evidence="1 2" key="1">
    <citation type="submission" date="2024-09" db="EMBL/GenBank/DDBJ databases">
        <authorList>
            <person name="Sun Q."/>
            <person name="Mori K."/>
        </authorList>
    </citation>
    <scope>NUCLEOTIDE SEQUENCE [LARGE SCALE GENOMIC DNA]</scope>
    <source>
        <strain evidence="1 2">CCM 7224</strain>
    </source>
</reference>
<keyword evidence="2" id="KW-1185">Reference proteome</keyword>
<accession>A0ABV6GVH6</accession>
<organism evidence="1 2">
    <name type="scientific">Geobacillus jurassicus</name>
    <dbReference type="NCBI Taxonomy" id="235932"/>
    <lineage>
        <taxon>Bacteria</taxon>
        <taxon>Bacillati</taxon>
        <taxon>Bacillota</taxon>
        <taxon>Bacilli</taxon>
        <taxon>Bacillales</taxon>
        <taxon>Anoxybacillaceae</taxon>
        <taxon>Geobacillus</taxon>
    </lineage>
</organism>
<dbReference type="EMBL" id="JBHLVN010000081">
    <property type="protein sequence ID" value="MFC0298490.1"/>
    <property type="molecule type" value="Genomic_DNA"/>
</dbReference>